<dbReference type="PANTHER" id="PTHR45856">
    <property type="entry name" value="ALPHA/BETA-HYDROLASES SUPERFAMILY PROTEIN"/>
    <property type="match status" value="1"/>
</dbReference>
<organism evidence="2 3">
    <name type="scientific">Nostoc paludosum FACHB-159</name>
    <dbReference type="NCBI Taxonomy" id="2692908"/>
    <lineage>
        <taxon>Bacteria</taxon>
        <taxon>Bacillati</taxon>
        <taxon>Cyanobacteriota</taxon>
        <taxon>Cyanophyceae</taxon>
        <taxon>Nostocales</taxon>
        <taxon>Nostocaceae</taxon>
        <taxon>Nostoc</taxon>
    </lineage>
</organism>
<dbReference type="Pfam" id="PF01764">
    <property type="entry name" value="Lipase_3"/>
    <property type="match status" value="1"/>
</dbReference>
<evidence type="ECO:0000313" key="2">
    <source>
        <dbReference type="EMBL" id="MBD2733135.1"/>
    </source>
</evidence>
<sequence>MTTSLRLRKGFSFDEAILFANLSKYAYDVFQYDDGSVDDVELKTIYKALYRNQGWQLVHTVRNDDTNIRGLILKNTQSEVAHQYVISLRGSIISDRGAIELTDVASDVDWDLVRYGALSIQRAKVVRGFNLAFESVADEILFFFKALRGELKPSDFRRLHELPALRKFACINALADAGGIRLGAEFEQQAQDLITQVVADGEIDDDEELEKILQFVEAELLSKQSSLNQPVEVFVTGHSLGASISQLAALALRRWFGPVSSGGLLLKVYAIAACKIGNQQFVDYYNQQIGDELSYRIENVFDTIPKIPLDPPFPLSLIAPEGLRIGDFYIGNYANGGQPITVVGFGSQSGSLSFGGIVELPISVPFPHSVESYIQLLGEQKLFWSELIRPVKDILRPFLIDLLREEQRSNANLDREIGNLNGNENVSSVSSDEDITIIK</sequence>
<dbReference type="RefSeq" id="WP_190953899.1">
    <property type="nucleotide sequence ID" value="NZ_JACJTU010000003.1"/>
</dbReference>
<dbReference type="SUPFAM" id="SSF53474">
    <property type="entry name" value="alpha/beta-Hydrolases"/>
    <property type="match status" value="2"/>
</dbReference>
<comment type="caution">
    <text evidence="2">The sequence shown here is derived from an EMBL/GenBank/DDBJ whole genome shotgun (WGS) entry which is preliminary data.</text>
</comment>
<dbReference type="InterPro" id="IPR002921">
    <property type="entry name" value="Fungal_lipase-type"/>
</dbReference>
<dbReference type="InterPro" id="IPR051218">
    <property type="entry name" value="Sec_MonoDiacylglyc_Lipase"/>
</dbReference>
<dbReference type="EMBL" id="JACJTU010000003">
    <property type="protein sequence ID" value="MBD2733135.1"/>
    <property type="molecule type" value="Genomic_DNA"/>
</dbReference>
<keyword evidence="3" id="KW-1185">Reference proteome</keyword>
<dbReference type="InterPro" id="IPR029058">
    <property type="entry name" value="AB_hydrolase_fold"/>
</dbReference>
<evidence type="ECO:0000259" key="1">
    <source>
        <dbReference type="Pfam" id="PF01764"/>
    </source>
</evidence>
<dbReference type="Gene3D" id="3.40.50.1820">
    <property type="entry name" value="alpha/beta hydrolase"/>
    <property type="match status" value="2"/>
</dbReference>
<accession>A0ABR8K241</accession>
<feature type="domain" description="Fungal lipase-type" evidence="1">
    <location>
        <begin position="218"/>
        <end position="309"/>
    </location>
</feature>
<gene>
    <name evidence="2" type="ORF">H6H03_04295</name>
</gene>
<dbReference type="PANTHER" id="PTHR45856:SF24">
    <property type="entry name" value="FUNGAL LIPASE-LIKE DOMAIN-CONTAINING PROTEIN"/>
    <property type="match status" value="1"/>
</dbReference>
<dbReference type="Proteomes" id="UP000637383">
    <property type="component" value="Unassembled WGS sequence"/>
</dbReference>
<protein>
    <recommendedName>
        <fullName evidence="1">Fungal lipase-type domain-containing protein</fullName>
    </recommendedName>
</protein>
<reference evidence="2 3" key="1">
    <citation type="journal article" date="2020" name="ISME J.">
        <title>Comparative genomics reveals insights into cyanobacterial evolution and habitat adaptation.</title>
        <authorList>
            <person name="Chen M.Y."/>
            <person name="Teng W.K."/>
            <person name="Zhao L."/>
            <person name="Hu C.X."/>
            <person name="Zhou Y.K."/>
            <person name="Han B.P."/>
            <person name="Song L.R."/>
            <person name="Shu W.S."/>
        </authorList>
    </citation>
    <scope>NUCLEOTIDE SEQUENCE [LARGE SCALE GENOMIC DNA]</scope>
    <source>
        <strain evidence="2 3">FACHB-159</strain>
    </source>
</reference>
<name>A0ABR8K241_9NOSO</name>
<proteinExistence type="predicted"/>
<evidence type="ECO:0000313" key="3">
    <source>
        <dbReference type="Proteomes" id="UP000637383"/>
    </source>
</evidence>